<evidence type="ECO:0008006" key="4">
    <source>
        <dbReference type="Google" id="ProtNLM"/>
    </source>
</evidence>
<dbReference type="Proteomes" id="UP001519887">
    <property type="component" value="Unassembled WGS sequence"/>
</dbReference>
<dbReference type="InterPro" id="IPR029044">
    <property type="entry name" value="Nucleotide-diphossugar_trans"/>
</dbReference>
<dbReference type="EMBL" id="JAHZIK010001919">
    <property type="protein sequence ID" value="MBW7459935.1"/>
    <property type="molecule type" value="Genomic_DNA"/>
</dbReference>
<keyword evidence="3" id="KW-1185">Reference proteome</keyword>
<feature type="region of interest" description="Disordered" evidence="1">
    <location>
        <begin position="267"/>
        <end position="305"/>
    </location>
</feature>
<reference evidence="2 3" key="1">
    <citation type="submission" date="2021-07" db="EMBL/GenBank/DDBJ databases">
        <title>Paenibacillus radiodurans sp. nov., isolated from the southeastern edge of Tengger Desert.</title>
        <authorList>
            <person name="Zhang G."/>
        </authorList>
    </citation>
    <scope>NUCLEOTIDE SEQUENCE [LARGE SCALE GENOMIC DNA]</scope>
    <source>
        <strain evidence="2 3">CCM 7311</strain>
    </source>
</reference>
<accession>A0ABS7CGW0</accession>
<evidence type="ECO:0000313" key="2">
    <source>
        <dbReference type="EMBL" id="MBW7459935.1"/>
    </source>
</evidence>
<evidence type="ECO:0000256" key="1">
    <source>
        <dbReference type="SAM" id="MobiDB-lite"/>
    </source>
</evidence>
<feature type="compositionally biased region" description="Basic and acidic residues" evidence="1">
    <location>
        <begin position="283"/>
        <end position="298"/>
    </location>
</feature>
<sequence>GFVDPDDWLERTMFEELVGAAVRERADIVMCGYIREFGTHSRVKKFDLPHAAVSRGEEIQSRWMRRLVGPLREELAQPDYLDAWGTVWNKLYRSAMLKDKALKFIDLHIVGRNEDTLFNIHAFSHAEAFVFINRPLYHYWRVNSASITSLYNPLLVEKFEQQYRLMETFIDEHRLPSEFRAALSNRICMNIVGLGLHIISAGNPASLPGKIRSLRRLVARPRFREALKGLELAYCAAPWRIFFTCARLKLPLSLYIMLKAMNAMRTRSKGGMSSETGSNSAGGDRDESGRTGNDDHELLQANGSQ</sequence>
<organism evidence="2 3">
    <name type="scientific">Paenibacillus sepulcri</name>
    <dbReference type="NCBI Taxonomy" id="359917"/>
    <lineage>
        <taxon>Bacteria</taxon>
        <taxon>Bacillati</taxon>
        <taxon>Bacillota</taxon>
        <taxon>Bacilli</taxon>
        <taxon>Bacillales</taxon>
        <taxon>Paenibacillaceae</taxon>
        <taxon>Paenibacillus</taxon>
    </lineage>
</organism>
<gene>
    <name evidence="2" type="ORF">K0U00_38335</name>
</gene>
<feature type="compositionally biased region" description="Polar residues" evidence="1">
    <location>
        <begin position="271"/>
        <end position="281"/>
    </location>
</feature>
<dbReference type="SUPFAM" id="SSF53448">
    <property type="entry name" value="Nucleotide-diphospho-sugar transferases"/>
    <property type="match status" value="1"/>
</dbReference>
<feature type="non-terminal residue" evidence="2">
    <location>
        <position position="1"/>
    </location>
</feature>
<comment type="caution">
    <text evidence="2">The sequence shown here is derived from an EMBL/GenBank/DDBJ whole genome shotgun (WGS) entry which is preliminary data.</text>
</comment>
<evidence type="ECO:0000313" key="3">
    <source>
        <dbReference type="Proteomes" id="UP001519887"/>
    </source>
</evidence>
<name>A0ABS7CGW0_9BACL</name>
<proteinExistence type="predicted"/>
<protein>
    <recommendedName>
        <fullName evidence="4">Glycosyl transferase</fullName>
    </recommendedName>
</protein>
<dbReference type="Gene3D" id="3.90.550.10">
    <property type="entry name" value="Spore Coat Polysaccharide Biosynthesis Protein SpsA, Chain A"/>
    <property type="match status" value="1"/>
</dbReference>